<proteinExistence type="predicted"/>
<evidence type="ECO:0000256" key="1">
    <source>
        <dbReference type="ARBA" id="ARBA00022614"/>
    </source>
</evidence>
<keyword evidence="2" id="KW-0833">Ubl conjugation pathway</keyword>
<dbReference type="SUPFAM" id="SSF52047">
    <property type="entry name" value="RNI-like"/>
    <property type="match status" value="2"/>
</dbReference>
<feature type="domain" description="F-box" evidence="3">
    <location>
        <begin position="229"/>
        <end position="275"/>
    </location>
</feature>
<dbReference type="Ensembl" id="ENSPRET00000024328.1">
    <property type="protein sequence ID" value="ENSPREP00000024082.1"/>
    <property type="gene ID" value="ENSPREG00000016255.1"/>
</dbReference>
<dbReference type="Gene3D" id="3.80.10.10">
    <property type="entry name" value="Ribonuclease Inhibitor"/>
    <property type="match status" value="3"/>
</dbReference>
<dbReference type="GO" id="GO:0031146">
    <property type="term" value="P:SCF-dependent proteasomal ubiquitin-dependent protein catabolic process"/>
    <property type="evidence" value="ECO:0007669"/>
    <property type="project" value="TreeGrafter"/>
</dbReference>
<dbReference type="Proteomes" id="UP000242638">
    <property type="component" value="Unassembled WGS sequence"/>
</dbReference>
<reference evidence="4" key="3">
    <citation type="submission" date="2025-09" db="UniProtKB">
        <authorList>
            <consortium name="Ensembl"/>
        </authorList>
    </citation>
    <scope>IDENTIFICATION</scope>
    <source>
        <strain evidence="4">Guanapo</strain>
    </source>
</reference>
<dbReference type="CTD" id="222235"/>
<dbReference type="PROSITE" id="PS50181">
    <property type="entry name" value="FBOX"/>
    <property type="match status" value="1"/>
</dbReference>
<dbReference type="InterPro" id="IPR001810">
    <property type="entry name" value="F-box_dom"/>
</dbReference>
<organism evidence="4 5">
    <name type="scientific">Poecilia reticulata</name>
    <name type="common">Guppy</name>
    <name type="synonym">Acanthophacelus reticulatus</name>
    <dbReference type="NCBI Taxonomy" id="8081"/>
    <lineage>
        <taxon>Eukaryota</taxon>
        <taxon>Metazoa</taxon>
        <taxon>Chordata</taxon>
        <taxon>Craniata</taxon>
        <taxon>Vertebrata</taxon>
        <taxon>Euteleostomi</taxon>
        <taxon>Actinopterygii</taxon>
        <taxon>Neopterygii</taxon>
        <taxon>Teleostei</taxon>
        <taxon>Neoteleostei</taxon>
        <taxon>Acanthomorphata</taxon>
        <taxon>Ovalentaria</taxon>
        <taxon>Atherinomorphae</taxon>
        <taxon>Cyprinodontiformes</taxon>
        <taxon>Poeciliidae</taxon>
        <taxon>Poeciliinae</taxon>
        <taxon>Poecilia</taxon>
    </lineage>
</organism>
<dbReference type="SMART" id="SM00367">
    <property type="entry name" value="LRR_CC"/>
    <property type="match status" value="15"/>
</dbReference>
<dbReference type="PANTHER" id="PTHR13318:SF95">
    <property type="entry name" value="F-BOX PROTEIN YLR352W"/>
    <property type="match status" value="1"/>
</dbReference>
<dbReference type="SMART" id="SM00256">
    <property type="entry name" value="FBOX"/>
    <property type="match status" value="1"/>
</dbReference>
<dbReference type="PANTHER" id="PTHR13318">
    <property type="entry name" value="PARTNER OF PAIRED, ISOFORM B-RELATED"/>
    <property type="match status" value="1"/>
</dbReference>
<reference evidence="4" key="2">
    <citation type="submission" date="2025-08" db="UniProtKB">
        <authorList>
            <consortium name="Ensembl"/>
        </authorList>
    </citation>
    <scope>IDENTIFICATION</scope>
    <source>
        <strain evidence="4">Guanapo</strain>
    </source>
</reference>
<dbReference type="STRING" id="8081.ENSPREP00000024082"/>
<reference evidence="5" key="1">
    <citation type="submission" date="2013-11" db="EMBL/GenBank/DDBJ databases">
        <title>The genomic landscape of the Guanapo guppy.</title>
        <authorList>
            <person name="Kuenstner A."/>
            <person name="Dreyer C."/>
        </authorList>
    </citation>
    <scope>NUCLEOTIDE SEQUENCE</scope>
    <source>
        <strain evidence="5">Guanapo</strain>
    </source>
</reference>
<accession>A0A3P9PQC5</accession>
<dbReference type="Bgee" id="ENSPREG00000016255">
    <property type="expression patterns" value="Expressed in caudal fin and 1 other cell type or tissue"/>
</dbReference>
<sequence>MAAADTDRSLKMSEIKQCLPQMSKALLSAACLICPNEPVEFLQRVLIAFQGHDNLQTVDWQKFVDYVNESITKDSLKFKAVDTSSQSAQMELYCQMEKAASCYVRHLLGACFRAWKKFIQQRKEEAIKTALQMEVAKAHAEKRCRNAAFIEWLNFVRVFKTRRANFIVKLQSLVNKIRIKHYITSWYSATMDSKRHKEYFKKLEANVKELDGKGKSQRPSMVLPPQKRFDGIAELPHHLSLKIFQYLGLRDWLNCSEVSNTWKSIVHSGTLWSQIDFSVGKDWVTDTIVQKILKSYRPFVTHLNLRGCQSTKWSSLKYISECKNLQELNLSECLAISDMMIQRITEGCQCLLYLNLSYTLITNQSLRAIISNCRSLQYLGLAHCCRFTDEGFLTLATEEGGRNLMHLDLTGCIQMTPKGFEYISAGCPSLKEVVMNDMPSLSDTCLLVLLSKRCTLSSISLLGCPLLSNIALKIIAKVANLKSFSIEGNYQVTEASWEVLCGFSTALSKLHVVDCNGMTDEGMKYVSSLRHLNYLDISLCSRVSDVGIKWLTEGSSANKLQHLGISQCGLITEFSIKRIARRLQKLFHLNLSYCEKVTDQALDYLNGSSIQSLDLTGCNIRDQGLDSLKKIQLKKIVVAKCIFITDMGIEKLCDNMRDLEHIDISQCPALTDAAIGAISLYCRSLLRMKMAACPQMTDMAIVYLTTGCQYLLELDVSDCRLLTDRSLKSLKKISPPLNTIRINNCTGISWEAAVKLQKRVSHWEYSSDRPSTWFDCNVHKFTMAPKDNDAWMRERDLCA</sequence>
<dbReference type="GO" id="GO:0019005">
    <property type="term" value="C:SCF ubiquitin ligase complex"/>
    <property type="evidence" value="ECO:0007669"/>
    <property type="project" value="TreeGrafter"/>
</dbReference>
<evidence type="ECO:0000256" key="2">
    <source>
        <dbReference type="ARBA" id="ARBA00022786"/>
    </source>
</evidence>
<evidence type="ECO:0000259" key="3">
    <source>
        <dbReference type="PROSITE" id="PS50181"/>
    </source>
</evidence>
<dbReference type="InterPro" id="IPR036047">
    <property type="entry name" value="F-box-like_dom_sf"/>
</dbReference>
<protein>
    <submittedName>
        <fullName evidence="4">F-box and leucine rich repeat protein 13</fullName>
    </submittedName>
</protein>
<dbReference type="AlphaFoldDB" id="A0A3P9PQC5"/>
<dbReference type="RefSeq" id="XP_008409614.1">
    <property type="nucleotide sequence ID" value="XM_008411392.2"/>
</dbReference>
<dbReference type="InterPro" id="IPR032675">
    <property type="entry name" value="LRR_dom_sf"/>
</dbReference>
<dbReference type="InterPro" id="IPR006553">
    <property type="entry name" value="Leu-rich_rpt_Cys-con_subtyp"/>
</dbReference>
<name>A0A3P9PQC5_POERE</name>
<keyword evidence="1" id="KW-0433">Leucine-rich repeat</keyword>
<dbReference type="Pfam" id="PF25372">
    <property type="entry name" value="DUF7885"/>
    <property type="match status" value="2"/>
</dbReference>
<dbReference type="OrthoDB" id="61560at2759"/>
<evidence type="ECO:0000313" key="5">
    <source>
        <dbReference type="Proteomes" id="UP000242638"/>
    </source>
</evidence>
<evidence type="ECO:0000313" key="4">
    <source>
        <dbReference type="Ensembl" id="ENSPREP00000024082.1"/>
    </source>
</evidence>
<dbReference type="GeneID" id="103466067"/>
<dbReference type="SUPFAM" id="SSF81383">
    <property type="entry name" value="F-box domain"/>
    <property type="match status" value="1"/>
</dbReference>
<keyword evidence="5" id="KW-1185">Reference proteome</keyword>
<dbReference type="Pfam" id="PF12937">
    <property type="entry name" value="F-box-like"/>
    <property type="match status" value="1"/>
</dbReference>
<dbReference type="InterPro" id="IPR057207">
    <property type="entry name" value="FBXL15_LRR"/>
</dbReference>
<dbReference type="GeneTree" id="ENSGT00940000160224"/>